<dbReference type="EMBL" id="BAFE01000007">
    <property type="protein sequence ID" value="GAB47226.1"/>
    <property type="molecule type" value="Genomic_DNA"/>
</dbReference>
<dbReference type="Pfam" id="PF08447">
    <property type="entry name" value="PAS_3"/>
    <property type="match status" value="1"/>
</dbReference>
<dbReference type="PROSITE" id="PS50112">
    <property type="entry name" value="PAS"/>
    <property type="match status" value="1"/>
</dbReference>
<keyword evidence="3" id="KW-1185">Reference proteome</keyword>
<sequence length="178" mass="19750">MAPIPTGRERTFSPDDLIVSKTDPKGRITYANDVFLRISGYEAEEVVGQPHNLVRHPAMPAGLFKLLWDTISDGREVFAYINNLAKNGDHYWVLAHVTTADDRGHLDGYHSSRRVPDPHAVRAAEAVYRDMLAVESRTSGGRAAAEAGLAHLNGVRERDGRSYDELVWSLIETGRRSA</sequence>
<dbReference type="SUPFAM" id="SSF55785">
    <property type="entry name" value="PYP-like sensor domain (PAS domain)"/>
    <property type="match status" value="1"/>
</dbReference>
<comment type="caution">
    <text evidence="2">The sequence shown here is derived from an EMBL/GenBank/DDBJ whole genome shotgun (WGS) entry which is preliminary data.</text>
</comment>
<dbReference type="CDD" id="cd00130">
    <property type="entry name" value="PAS"/>
    <property type="match status" value="1"/>
</dbReference>
<dbReference type="InterPro" id="IPR035965">
    <property type="entry name" value="PAS-like_dom_sf"/>
</dbReference>
<feature type="domain" description="PAS" evidence="1">
    <location>
        <begin position="23"/>
        <end position="49"/>
    </location>
</feature>
<evidence type="ECO:0000313" key="3">
    <source>
        <dbReference type="Proteomes" id="UP000004367"/>
    </source>
</evidence>
<dbReference type="Proteomes" id="UP000004367">
    <property type="component" value="Unassembled WGS sequence"/>
</dbReference>
<protein>
    <recommendedName>
        <fullName evidence="1">PAS domain-containing protein</fullName>
    </recommendedName>
</protein>
<dbReference type="AlphaFoldDB" id="H5UNB8"/>
<gene>
    <name evidence="2" type="ORF">MOPEL_007_00430</name>
</gene>
<accession>H5UNB8</accession>
<dbReference type="InterPro" id="IPR013655">
    <property type="entry name" value="PAS_fold_3"/>
</dbReference>
<dbReference type="Gene3D" id="3.30.450.20">
    <property type="entry name" value="PAS domain"/>
    <property type="match status" value="1"/>
</dbReference>
<dbReference type="eggNOG" id="COG3829">
    <property type="taxonomic scope" value="Bacteria"/>
</dbReference>
<dbReference type="RefSeq" id="WP_009481124.1">
    <property type="nucleotide sequence ID" value="NZ_BAFE01000007.1"/>
</dbReference>
<dbReference type="STRING" id="1089455.MOPEL_007_00430"/>
<evidence type="ECO:0000313" key="2">
    <source>
        <dbReference type="EMBL" id="GAB47226.1"/>
    </source>
</evidence>
<reference evidence="2 3" key="1">
    <citation type="submission" date="2012-02" db="EMBL/GenBank/DDBJ databases">
        <title>Whole genome shotgun sequence of Mobilicoccus pelagius NBRC 104925.</title>
        <authorList>
            <person name="Yoshida Y."/>
            <person name="Hosoyama A."/>
            <person name="Tsuchikane K."/>
            <person name="Katsumata H."/>
            <person name="Yamazaki S."/>
            <person name="Fujita N."/>
        </authorList>
    </citation>
    <scope>NUCLEOTIDE SEQUENCE [LARGE SCALE GENOMIC DNA]</scope>
    <source>
        <strain evidence="2 3">NBRC 104925</strain>
    </source>
</reference>
<proteinExistence type="predicted"/>
<organism evidence="2 3">
    <name type="scientific">Mobilicoccus pelagius NBRC 104925</name>
    <dbReference type="NCBI Taxonomy" id="1089455"/>
    <lineage>
        <taxon>Bacteria</taxon>
        <taxon>Bacillati</taxon>
        <taxon>Actinomycetota</taxon>
        <taxon>Actinomycetes</taxon>
        <taxon>Micrococcales</taxon>
        <taxon>Dermatophilaceae</taxon>
        <taxon>Mobilicoccus</taxon>
    </lineage>
</organism>
<name>H5UNB8_9MICO</name>
<evidence type="ECO:0000259" key="1">
    <source>
        <dbReference type="PROSITE" id="PS50112"/>
    </source>
</evidence>
<dbReference type="NCBIfam" id="TIGR00229">
    <property type="entry name" value="sensory_box"/>
    <property type="match status" value="1"/>
</dbReference>
<dbReference type="InterPro" id="IPR000014">
    <property type="entry name" value="PAS"/>
</dbReference>